<dbReference type="GO" id="GO:0004674">
    <property type="term" value="F:protein serine/threonine kinase activity"/>
    <property type="evidence" value="ECO:0007669"/>
    <property type="project" value="UniProtKB-KW"/>
</dbReference>
<name>A0A916E6J2_9GLOM</name>
<sequence length="210" mass="24601">MSKETKETDPKDSNIYIDWLEKSIVDEYINYYDYSEFKNLEPLGNGSYGSVVRAKWRNSDTFFALKTFNNDKITLKEVVNEIKSQKKVDVHENILRFYGITKIENEKKYVLVLEYADNDTLKTYLKEKFNELNWNDKYQLSFQLASAVAFLHENDIIHRDLHADNVLVHQKKIKLADFGLSKKIAEASITYTQNAGNMNQMSVQICKKLF</sequence>
<evidence type="ECO:0000256" key="3">
    <source>
        <dbReference type="ARBA" id="ARBA00022741"/>
    </source>
</evidence>
<dbReference type="PROSITE" id="PS00107">
    <property type="entry name" value="PROTEIN_KINASE_ATP"/>
    <property type="match status" value="1"/>
</dbReference>
<feature type="binding site" evidence="7">
    <location>
        <begin position="114"/>
        <end position="116"/>
    </location>
    <ligand>
        <name>ATP</name>
        <dbReference type="ChEBI" id="CHEBI:30616"/>
    </ligand>
</feature>
<comment type="caution">
    <text evidence="10">The sequence shown here is derived from an EMBL/GenBank/DDBJ whole genome shotgun (WGS) entry which is preliminary data.</text>
</comment>
<reference evidence="10" key="1">
    <citation type="submission" date="2020-05" db="EMBL/GenBank/DDBJ databases">
        <authorList>
            <person name="Rincon C."/>
            <person name="Sanders R I."/>
            <person name="Robbins C."/>
            <person name="Chaturvedi A."/>
        </authorList>
    </citation>
    <scope>NUCLEOTIDE SEQUENCE</scope>
    <source>
        <strain evidence="10">CHB12</strain>
    </source>
</reference>
<dbReference type="EMBL" id="CAGKOT010000018">
    <property type="protein sequence ID" value="CAB5363149.1"/>
    <property type="molecule type" value="Genomic_DNA"/>
</dbReference>
<dbReference type="VEuPathDB" id="FungiDB:RhiirFUN_024473"/>
<evidence type="ECO:0000256" key="4">
    <source>
        <dbReference type="ARBA" id="ARBA00022777"/>
    </source>
</evidence>
<keyword evidence="2" id="KW-0808">Transferase</keyword>
<dbReference type="Pfam" id="PF07714">
    <property type="entry name" value="PK_Tyr_Ser-Thr"/>
    <property type="match status" value="1"/>
</dbReference>
<feature type="binding site" evidence="7 8">
    <location>
        <position position="66"/>
    </location>
    <ligand>
        <name>ATP</name>
        <dbReference type="ChEBI" id="CHEBI:30616"/>
    </ligand>
</feature>
<feature type="active site" description="Proton acceptor" evidence="6">
    <location>
        <position position="160"/>
    </location>
</feature>
<dbReference type="Proteomes" id="UP000684084">
    <property type="component" value="Unassembled WGS sequence"/>
</dbReference>
<evidence type="ECO:0000313" key="11">
    <source>
        <dbReference type="Proteomes" id="UP000684084"/>
    </source>
</evidence>
<dbReference type="GO" id="GO:0005524">
    <property type="term" value="F:ATP binding"/>
    <property type="evidence" value="ECO:0007669"/>
    <property type="project" value="UniProtKB-UniRule"/>
</dbReference>
<evidence type="ECO:0000256" key="1">
    <source>
        <dbReference type="ARBA" id="ARBA00022527"/>
    </source>
</evidence>
<dbReference type="InterPro" id="IPR000719">
    <property type="entry name" value="Prot_kinase_dom"/>
</dbReference>
<gene>
    <name evidence="10" type="ORF">CHRIB12_LOCUS9393</name>
</gene>
<evidence type="ECO:0000313" key="10">
    <source>
        <dbReference type="EMBL" id="CAB5363149.1"/>
    </source>
</evidence>
<dbReference type="InterPro" id="IPR017441">
    <property type="entry name" value="Protein_kinase_ATP_BS"/>
</dbReference>
<evidence type="ECO:0000256" key="2">
    <source>
        <dbReference type="ARBA" id="ARBA00022679"/>
    </source>
</evidence>
<dbReference type="CDD" id="cd00180">
    <property type="entry name" value="PKc"/>
    <property type="match status" value="1"/>
</dbReference>
<evidence type="ECO:0000256" key="8">
    <source>
        <dbReference type="PROSITE-ProRule" id="PRU10141"/>
    </source>
</evidence>
<keyword evidence="4" id="KW-0418">Kinase</keyword>
<feature type="binding site" evidence="7">
    <location>
        <position position="177"/>
    </location>
    <ligand>
        <name>ATP</name>
        <dbReference type="ChEBI" id="CHEBI:30616"/>
    </ligand>
</feature>
<dbReference type="InterPro" id="IPR030616">
    <property type="entry name" value="Aur-like"/>
</dbReference>
<evidence type="ECO:0000256" key="6">
    <source>
        <dbReference type="PIRSR" id="PIRSR630616-1"/>
    </source>
</evidence>
<dbReference type="PROSITE" id="PS50011">
    <property type="entry name" value="PROTEIN_KINASE_DOM"/>
    <property type="match status" value="1"/>
</dbReference>
<dbReference type="AlphaFoldDB" id="A0A916E6J2"/>
<dbReference type="InterPro" id="IPR001245">
    <property type="entry name" value="Ser-Thr/Tyr_kinase_cat_dom"/>
</dbReference>
<keyword evidence="5 7" id="KW-0067">ATP-binding</keyword>
<dbReference type="OrthoDB" id="10261027at2759"/>
<proteinExistence type="predicted"/>
<feature type="domain" description="Protein kinase" evidence="9">
    <location>
        <begin position="37"/>
        <end position="210"/>
    </location>
</feature>
<evidence type="ECO:0000256" key="7">
    <source>
        <dbReference type="PIRSR" id="PIRSR630616-2"/>
    </source>
</evidence>
<protein>
    <recommendedName>
        <fullName evidence="9">Protein kinase domain-containing protein</fullName>
    </recommendedName>
</protein>
<organism evidence="10 11">
    <name type="scientific">Rhizophagus irregularis</name>
    <dbReference type="NCBI Taxonomy" id="588596"/>
    <lineage>
        <taxon>Eukaryota</taxon>
        <taxon>Fungi</taxon>
        <taxon>Fungi incertae sedis</taxon>
        <taxon>Mucoromycota</taxon>
        <taxon>Glomeromycotina</taxon>
        <taxon>Glomeromycetes</taxon>
        <taxon>Glomerales</taxon>
        <taxon>Glomeraceae</taxon>
        <taxon>Rhizophagus</taxon>
    </lineage>
</organism>
<evidence type="ECO:0000259" key="9">
    <source>
        <dbReference type="PROSITE" id="PS50011"/>
    </source>
</evidence>
<evidence type="ECO:0000256" key="5">
    <source>
        <dbReference type="ARBA" id="ARBA00022840"/>
    </source>
</evidence>
<accession>A0A916E6J2</accession>
<keyword evidence="1" id="KW-0723">Serine/threonine-protein kinase</keyword>
<dbReference type="PANTHER" id="PTHR24350">
    <property type="entry name" value="SERINE/THREONINE-PROTEIN KINASE IAL-RELATED"/>
    <property type="match status" value="1"/>
</dbReference>
<keyword evidence="3 7" id="KW-0547">Nucleotide-binding</keyword>